<dbReference type="SUPFAM" id="SSF56672">
    <property type="entry name" value="DNA/RNA polymerases"/>
    <property type="match status" value="1"/>
</dbReference>
<dbReference type="EMBL" id="FXBN01000001">
    <property type="protein sequence ID" value="SMH30656.1"/>
    <property type="molecule type" value="Genomic_DNA"/>
</dbReference>
<dbReference type="RefSeq" id="WP_072361813.1">
    <property type="nucleotide sequence ID" value="NZ_FXBN01000001.1"/>
</dbReference>
<dbReference type="InterPro" id="IPR042087">
    <property type="entry name" value="DNA_pol_B_thumb"/>
</dbReference>
<dbReference type="InterPro" id="IPR017964">
    <property type="entry name" value="DNA-dir_DNA_pol_B_CS"/>
</dbReference>
<dbReference type="InterPro" id="IPR043502">
    <property type="entry name" value="DNA/RNA_pol_sf"/>
</dbReference>
<name>A0A1L9C291_9EURY</name>
<dbReference type="Proteomes" id="UP000193969">
    <property type="component" value="Unassembled WGS sequence"/>
</dbReference>
<reference evidence="12" key="2">
    <citation type="submission" date="2017-04" db="EMBL/GenBank/DDBJ databases">
        <authorList>
            <person name="Afonso C.L."/>
            <person name="Miller P.J."/>
            <person name="Scott M.A."/>
            <person name="Spackman E."/>
            <person name="Goraichik I."/>
            <person name="Dimitrov K.M."/>
            <person name="Suarez D.L."/>
            <person name="Swayne D.E."/>
        </authorList>
    </citation>
    <scope>NUCLEOTIDE SEQUENCE [LARGE SCALE GENOMIC DNA]</scope>
    <source>
        <strain evidence="12">FDF-1</strain>
    </source>
</reference>
<dbReference type="InterPro" id="IPR006133">
    <property type="entry name" value="DNA-dir_DNA_pol_B_exonuc"/>
</dbReference>
<dbReference type="GO" id="GO:0003677">
    <property type="term" value="F:DNA binding"/>
    <property type="evidence" value="ECO:0007669"/>
    <property type="project" value="UniProtKB-KW"/>
</dbReference>
<dbReference type="GO" id="GO:0003887">
    <property type="term" value="F:DNA-directed DNA polymerase activity"/>
    <property type="evidence" value="ECO:0007669"/>
    <property type="project" value="UniProtKB-KW"/>
</dbReference>
<dbReference type="Gene3D" id="3.30.342.10">
    <property type="entry name" value="DNA Polymerase, chain B, domain 1"/>
    <property type="match status" value="1"/>
</dbReference>
<keyword evidence="4 7" id="KW-0239">DNA-directed DNA polymerase</keyword>
<organism evidence="10 13">
    <name type="scientific">Methanohalophilus portucalensis FDF-1</name>
    <dbReference type="NCBI Taxonomy" id="523843"/>
    <lineage>
        <taxon>Archaea</taxon>
        <taxon>Methanobacteriati</taxon>
        <taxon>Methanobacteriota</taxon>
        <taxon>Stenosarchaea group</taxon>
        <taxon>Methanomicrobia</taxon>
        <taxon>Methanosarcinales</taxon>
        <taxon>Methanosarcinaceae</taxon>
        <taxon>Methanohalophilus</taxon>
    </lineage>
</organism>
<evidence type="ECO:0000313" key="15">
    <source>
        <dbReference type="Proteomes" id="UP000278252"/>
    </source>
</evidence>
<dbReference type="OrthoDB" id="323192at2157"/>
<dbReference type="PANTHER" id="PTHR10322:SF23">
    <property type="entry name" value="DNA POLYMERASE DELTA CATALYTIC SUBUNIT"/>
    <property type="match status" value="1"/>
</dbReference>
<evidence type="ECO:0000313" key="14">
    <source>
        <dbReference type="Proteomes" id="UP000193969"/>
    </source>
</evidence>
<evidence type="ECO:0000256" key="6">
    <source>
        <dbReference type="ARBA" id="ARBA00049244"/>
    </source>
</evidence>
<dbReference type="PROSITE" id="PS00116">
    <property type="entry name" value="DNA_POLYMERASE_B"/>
    <property type="match status" value="1"/>
</dbReference>
<evidence type="ECO:0000256" key="7">
    <source>
        <dbReference type="RuleBase" id="RU000442"/>
    </source>
</evidence>
<evidence type="ECO:0000313" key="11">
    <source>
        <dbReference type="EMBL" id="RNI12559.1"/>
    </source>
</evidence>
<dbReference type="SMART" id="SM00486">
    <property type="entry name" value="POLBc"/>
    <property type="match status" value="1"/>
</dbReference>
<evidence type="ECO:0000256" key="4">
    <source>
        <dbReference type="ARBA" id="ARBA00022932"/>
    </source>
</evidence>
<accession>A0A1L9C291</accession>
<keyword evidence="7" id="KW-0235">DNA replication</keyword>
<reference evidence="14" key="3">
    <citation type="submission" date="2017-04" db="EMBL/GenBank/DDBJ databases">
        <authorList>
            <person name="Varghese N."/>
            <person name="Submissions S."/>
        </authorList>
    </citation>
    <scope>NUCLEOTIDE SEQUENCE [LARGE SCALE GENOMIC DNA]</scope>
    <source>
        <strain evidence="14">FDF-1</strain>
    </source>
</reference>
<dbReference type="PANTHER" id="PTHR10322">
    <property type="entry name" value="DNA POLYMERASE CATALYTIC SUBUNIT"/>
    <property type="match status" value="1"/>
</dbReference>
<dbReference type="AlphaFoldDB" id="A0A1L9C291"/>
<dbReference type="EMBL" id="RJJH01000002">
    <property type="protein sequence ID" value="RNI12559.1"/>
    <property type="molecule type" value="Genomic_DNA"/>
</dbReference>
<comment type="similarity">
    <text evidence="1 7">Belongs to the DNA polymerase type-B family.</text>
</comment>
<dbReference type="Proteomes" id="UP000185713">
    <property type="component" value="Unassembled WGS sequence"/>
</dbReference>
<dbReference type="GO" id="GO:0006261">
    <property type="term" value="P:DNA-templated DNA replication"/>
    <property type="evidence" value="ECO:0007669"/>
    <property type="project" value="TreeGrafter"/>
</dbReference>
<dbReference type="Gene3D" id="1.10.132.60">
    <property type="entry name" value="DNA polymerase family B, C-terminal domain"/>
    <property type="match status" value="1"/>
</dbReference>
<reference evidence="10 13" key="1">
    <citation type="submission" date="2014-12" db="EMBL/GenBank/DDBJ databases">
        <title>The genome sequence of Methanohalophilus portucalensis strain FDF1.</title>
        <authorList>
            <person name="Lai M.-C."/>
            <person name="Lai S.-J."/>
        </authorList>
    </citation>
    <scope>NUCLEOTIDE SEQUENCE [LARGE SCALE GENOMIC DNA]</scope>
    <source>
        <strain evidence="10 13">FDF-1</strain>
    </source>
</reference>
<evidence type="ECO:0000313" key="12">
    <source>
        <dbReference type="EMBL" id="SMH30656.1"/>
    </source>
</evidence>
<keyword evidence="5 7" id="KW-0238">DNA-binding</keyword>
<sequence length="918" mass="104243">MATNLPDQLEFQLIDADYFRQDNSPVIRLFGRSSEGKSICCQVPGFEPYFYVNCNADLELVASDIKQKFEQVKAIEQVERFEPVGYQTTPTRMLKIITYDPGNVPEIRDDIAAMPAVKEIYEADILFRNRFLIDRGLHGMGWMRLTPQAALQDLPLCNITCSSEAVEEFERKEPAPLRHLAFDIECLPVDGNMPTPETSPVIMISISFAPAYQGKETIVLIAKPADGVDTDVEACQDEASMLSRFFEIFREYDPDVVTGYNSNDFDIPYVTDRVSILNKNGHRIKSDVGRDGRSLGYRKIGTRTMVDITGRAVVDVLPLIRQEFSLKRYTLRNVSHELLDKEKLDVSPQDMEEYWEDNGAKLYEFINYARRDSELALELLLQLKLLDKHIAVSQVSGTLLQDVISGGQTNMVEQLLLSEYGKQNRVMSSKPDEHTSQQRRKLNENLKGGAVLEPHKGLHENVLVLDYKSLYPTIIMAHNLCYTTVVENTNLQADDLIVSPTGDKFVKPRLYKGIVPSVLEELLRRRSETKQIMKKTRDENQHRVLDATQLALKILLNSFYGYSGYARARLYSLGMAGSVTSIGRENISRTEEIVCSQIGSVVLRNDEVYFRDEAGEIGSDDKEVNLSIVYGDTDSVFVHCMDRNNREISPDDLTLEESARVGSKVASLVTASLPDPMELEFEATARRVLLVAKKRYAQWLFEPEGDGWKDKIKVKGLETVRRDWCELTSNMLNRVLEYVLKEGNVEKAVEHVKSTVDRVRNLDVTRDSDIIDDLVLTKTFSKSPSSYKNKQPHLTVVEKIEQRTGMRPSIGERIPFVIVAGKDLFVNRAEDPEYVRQHNIALDVDYYIQKQLLPPVERILSVFGVNIATLDHDSRQKGLFDFSKTKPADNGCQMNAEIREPEKEKLPENGNQSSLLDF</sequence>
<reference evidence="11 15" key="4">
    <citation type="submission" date="2018-10" db="EMBL/GenBank/DDBJ databases">
        <title>Cultivation of a novel Methanohalophilus strain from Kebrit Deep of the Red Sea and a genomic comparison of members of the genus Methanohalophilus.</title>
        <authorList>
            <person name="Guan Y."/>
            <person name="Ngugi D.K."/>
            <person name="Stingl U."/>
        </authorList>
    </citation>
    <scope>NUCLEOTIDE SEQUENCE [LARGE SCALE GENOMIC DNA]</scope>
    <source>
        <strain evidence="11 15">DSM 7471</strain>
    </source>
</reference>
<evidence type="ECO:0000256" key="1">
    <source>
        <dbReference type="ARBA" id="ARBA00005755"/>
    </source>
</evidence>
<feature type="domain" description="DNA-directed DNA polymerase family B exonuclease" evidence="9">
    <location>
        <begin position="119"/>
        <end position="334"/>
    </location>
</feature>
<dbReference type="EC" id="2.7.7.7" evidence="7"/>
<evidence type="ECO:0000256" key="3">
    <source>
        <dbReference type="ARBA" id="ARBA00022695"/>
    </source>
</evidence>
<keyword evidence="2 7" id="KW-0808">Transferase</keyword>
<protein>
    <recommendedName>
        <fullName evidence="7">DNA polymerase</fullName>
        <ecNumber evidence="7">2.7.7.7</ecNumber>
    </recommendedName>
</protein>
<gene>
    <name evidence="11" type="ORF">EFE41_03665</name>
    <name evidence="10" type="ORF">MPF_2009</name>
    <name evidence="12" type="ORF">SAMN06264941_0338</name>
</gene>
<feature type="domain" description="DNA-directed DNA polymerase family B multifunctional" evidence="8">
    <location>
        <begin position="401"/>
        <end position="861"/>
    </location>
</feature>
<dbReference type="GO" id="GO:0000166">
    <property type="term" value="F:nucleotide binding"/>
    <property type="evidence" value="ECO:0007669"/>
    <property type="project" value="InterPro"/>
</dbReference>
<dbReference type="EMBL" id="JWTK01000008">
    <property type="protein sequence ID" value="OJH48538.1"/>
    <property type="molecule type" value="Genomic_DNA"/>
</dbReference>
<keyword evidence="3 7" id="KW-0548">Nucleotidyltransferase</keyword>
<dbReference type="InterPro" id="IPR006172">
    <property type="entry name" value="DNA-dir_DNA_pol_B"/>
</dbReference>
<dbReference type="Gene3D" id="1.10.287.690">
    <property type="entry name" value="Helix hairpin bin"/>
    <property type="match status" value="1"/>
</dbReference>
<dbReference type="InterPro" id="IPR036397">
    <property type="entry name" value="RNaseH_sf"/>
</dbReference>
<dbReference type="Proteomes" id="UP000278252">
    <property type="component" value="Unassembled WGS sequence"/>
</dbReference>
<evidence type="ECO:0000259" key="9">
    <source>
        <dbReference type="Pfam" id="PF03104"/>
    </source>
</evidence>
<dbReference type="SUPFAM" id="SSF53098">
    <property type="entry name" value="Ribonuclease H-like"/>
    <property type="match status" value="1"/>
</dbReference>
<dbReference type="STRING" id="523843.SAMN06264941_0338"/>
<dbReference type="InterPro" id="IPR012337">
    <property type="entry name" value="RNaseH-like_sf"/>
</dbReference>
<dbReference type="InterPro" id="IPR023211">
    <property type="entry name" value="DNA_pol_palm_dom_sf"/>
</dbReference>
<dbReference type="Gene3D" id="3.30.420.10">
    <property type="entry name" value="Ribonuclease H-like superfamily/Ribonuclease H"/>
    <property type="match status" value="1"/>
</dbReference>
<proteinExistence type="inferred from homology"/>
<comment type="catalytic activity">
    <reaction evidence="6 7">
        <text>DNA(n) + a 2'-deoxyribonucleoside 5'-triphosphate = DNA(n+1) + diphosphate</text>
        <dbReference type="Rhea" id="RHEA:22508"/>
        <dbReference type="Rhea" id="RHEA-COMP:17339"/>
        <dbReference type="Rhea" id="RHEA-COMP:17340"/>
        <dbReference type="ChEBI" id="CHEBI:33019"/>
        <dbReference type="ChEBI" id="CHEBI:61560"/>
        <dbReference type="ChEBI" id="CHEBI:173112"/>
        <dbReference type="EC" id="2.7.7.7"/>
    </reaction>
</comment>
<dbReference type="InterPro" id="IPR050240">
    <property type="entry name" value="DNA_pol_type-B"/>
</dbReference>
<dbReference type="PRINTS" id="PR00106">
    <property type="entry name" value="DNAPOLB"/>
</dbReference>
<evidence type="ECO:0000313" key="10">
    <source>
        <dbReference type="EMBL" id="OJH48538.1"/>
    </source>
</evidence>
<evidence type="ECO:0000256" key="5">
    <source>
        <dbReference type="ARBA" id="ARBA00023125"/>
    </source>
</evidence>
<evidence type="ECO:0000259" key="8">
    <source>
        <dbReference type="Pfam" id="PF00136"/>
    </source>
</evidence>
<dbReference type="Pfam" id="PF03104">
    <property type="entry name" value="DNA_pol_B_exo1"/>
    <property type="match status" value="1"/>
</dbReference>
<evidence type="ECO:0000313" key="13">
    <source>
        <dbReference type="Proteomes" id="UP000185713"/>
    </source>
</evidence>
<dbReference type="Gene3D" id="3.90.1600.10">
    <property type="entry name" value="Palm domain of DNA polymerase"/>
    <property type="match status" value="1"/>
</dbReference>
<evidence type="ECO:0000256" key="2">
    <source>
        <dbReference type="ARBA" id="ARBA00022679"/>
    </source>
</evidence>
<dbReference type="Pfam" id="PF00136">
    <property type="entry name" value="DNA_pol_B"/>
    <property type="match status" value="1"/>
</dbReference>
<keyword evidence="14" id="KW-1185">Reference proteome</keyword>
<dbReference type="InterPro" id="IPR006134">
    <property type="entry name" value="DNA-dir_DNA_pol_B_multi_dom"/>
</dbReference>